<comment type="caution">
    <text evidence="2">The sequence shown here is derived from an EMBL/GenBank/DDBJ whole genome shotgun (WGS) entry which is preliminary data.</text>
</comment>
<gene>
    <name evidence="2" type="ORF">PDIGIT_LOCUS2037</name>
</gene>
<proteinExistence type="predicted"/>
<sequence>METYKSYQSSIIRSQFTTPSFPPPTFSINSFWSTKFCLNSDNQRHLLIILPLTRTCAFTAISNLRISNRARNLWDLLKWWPLHASKSRLLFETPAYTTVFFMTALVVTPTLAIAGYRLRVDTQALPIFKVKAQV</sequence>
<dbReference type="EMBL" id="CAOQHR010000001">
    <property type="protein sequence ID" value="CAI6279184.1"/>
    <property type="molecule type" value="Genomic_DNA"/>
</dbReference>
<protein>
    <submittedName>
        <fullName evidence="2">Uncharacterized protein</fullName>
    </submittedName>
</protein>
<accession>A0A9W4U4F8</accession>
<keyword evidence="3" id="KW-1185">Reference proteome</keyword>
<keyword evidence="1" id="KW-0472">Membrane</keyword>
<evidence type="ECO:0000313" key="3">
    <source>
        <dbReference type="Proteomes" id="UP001152607"/>
    </source>
</evidence>
<dbReference type="Proteomes" id="UP001152607">
    <property type="component" value="Unassembled WGS sequence"/>
</dbReference>
<keyword evidence="1" id="KW-0812">Transmembrane</keyword>
<evidence type="ECO:0000313" key="2">
    <source>
        <dbReference type="EMBL" id="CAI6279184.1"/>
    </source>
</evidence>
<feature type="transmembrane region" description="Helical" evidence="1">
    <location>
        <begin position="95"/>
        <end position="116"/>
    </location>
</feature>
<keyword evidence="1" id="KW-1133">Transmembrane helix</keyword>
<reference evidence="2" key="1">
    <citation type="submission" date="2023-01" db="EMBL/GenBank/DDBJ databases">
        <authorList>
            <person name="Van Ghelder C."/>
            <person name="Rancurel C."/>
        </authorList>
    </citation>
    <scope>NUCLEOTIDE SEQUENCE</scope>
    <source>
        <strain evidence="2">CNCM I-4278</strain>
    </source>
</reference>
<evidence type="ECO:0000256" key="1">
    <source>
        <dbReference type="SAM" id="Phobius"/>
    </source>
</evidence>
<dbReference type="AlphaFoldDB" id="A0A9W4U4F8"/>
<name>A0A9W4U4F8_9PLEO</name>
<organism evidence="2 3">
    <name type="scientific">Periconia digitata</name>
    <dbReference type="NCBI Taxonomy" id="1303443"/>
    <lineage>
        <taxon>Eukaryota</taxon>
        <taxon>Fungi</taxon>
        <taxon>Dikarya</taxon>
        <taxon>Ascomycota</taxon>
        <taxon>Pezizomycotina</taxon>
        <taxon>Dothideomycetes</taxon>
        <taxon>Pleosporomycetidae</taxon>
        <taxon>Pleosporales</taxon>
        <taxon>Massarineae</taxon>
        <taxon>Periconiaceae</taxon>
        <taxon>Periconia</taxon>
    </lineage>
</organism>